<evidence type="ECO:0000256" key="3">
    <source>
        <dbReference type="ARBA" id="ARBA00022692"/>
    </source>
</evidence>
<evidence type="ECO:0000256" key="5">
    <source>
        <dbReference type="ARBA" id="ARBA00023136"/>
    </source>
</evidence>
<dbReference type="Proteomes" id="UP001305779">
    <property type="component" value="Unassembled WGS sequence"/>
</dbReference>
<accession>A0ABR0EP37</accession>
<evidence type="ECO:0000256" key="2">
    <source>
        <dbReference type="ARBA" id="ARBA00022448"/>
    </source>
</evidence>
<dbReference type="SUPFAM" id="SSF103473">
    <property type="entry name" value="MFS general substrate transporter"/>
    <property type="match status" value="1"/>
</dbReference>
<feature type="transmembrane region" description="Helical" evidence="6">
    <location>
        <begin position="12"/>
        <end position="33"/>
    </location>
</feature>
<dbReference type="PANTHER" id="PTHR23506:SF23">
    <property type="entry name" value="GH10249P"/>
    <property type="match status" value="1"/>
</dbReference>
<dbReference type="Pfam" id="PF07690">
    <property type="entry name" value="MFS_1"/>
    <property type="match status" value="1"/>
</dbReference>
<evidence type="ECO:0000256" key="4">
    <source>
        <dbReference type="ARBA" id="ARBA00022989"/>
    </source>
</evidence>
<dbReference type="PROSITE" id="PS50850">
    <property type="entry name" value="MFS"/>
    <property type="match status" value="1"/>
</dbReference>
<evidence type="ECO:0000313" key="8">
    <source>
        <dbReference type="EMBL" id="KAK4503371.1"/>
    </source>
</evidence>
<proteinExistence type="predicted"/>
<keyword evidence="3 6" id="KW-0812">Transmembrane</keyword>
<evidence type="ECO:0000259" key="7">
    <source>
        <dbReference type="PROSITE" id="PS50850"/>
    </source>
</evidence>
<feature type="transmembrane region" description="Helical" evidence="6">
    <location>
        <begin position="39"/>
        <end position="58"/>
    </location>
</feature>
<organism evidence="8 9">
    <name type="scientific">Zasmidium cellare</name>
    <name type="common">Wine cellar mold</name>
    <name type="synonym">Racodium cellare</name>
    <dbReference type="NCBI Taxonomy" id="395010"/>
    <lineage>
        <taxon>Eukaryota</taxon>
        <taxon>Fungi</taxon>
        <taxon>Dikarya</taxon>
        <taxon>Ascomycota</taxon>
        <taxon>Pezizomycotina</taxon>
        <taxon>Dothideomycetes</taxon>
        <taxon>Dothideomycetidae</taxon>
        <taxon>Mycosphaerellales</taxon>
        <taxon>Mycosphaerellaceae</taxon>
        <taxon>Zasmidium</taxon>
    </lineage>
</organism>
<dbReference type="InterPro" id="IPR036259">
    <property type="entry name" value="MFS_trans_sf"/>
</dbReference>
<dbReference type="PANTHER" id="PTHR23506">
    <property type="entry name" value="GH10249P"/>
    <property type="match status" value="1"/>
</dbReference>
<evidence type="ECO:0000256" key="1">
    <source>
        <dbReference type="ARBA" id="ARBA00004141"/>
    </source>
</evidence>
<evidence type="ECO:0000256" key="6">
    <source>
        <dbReference type="SAM" id="Phobius"/>
    </source>
</evidence>
<sequence>MGLHFSFDRIGLVILGGSTAMLCVADSIGLFAAGRVLQGASAAVVWVVGLALLVDTVGPDEIGAAMGYVGLSMSLAILLAPLLGGIVFANAGYYSVYAMAFGLIVLDIILRFAMIERRRLEDGLQKSLQDQFNPI</sequence>
<comment type="caution">
    <text evidence="8">The sequence shown here is derived from an EMBL/GenBank/DDBJ whole genome shotgun (WGS) entry which is preliminary data.</text>
</comment>
<keyword evidence="9" id="KW-1185">Reference proteome</keyword>
<protein>
    <recommendedName>
        <fullName evidence="7">Major facilitator superfamily (MFS) profile domain-containing protein</fullName>
    </recommendedName>
</protein>
<reference evidence="8 9" key="1">
    <citation type="journal article" date="2023" name="G3 (Bethesda)">
        <title>A chromosome-level genome assembly of Zasmidium syzygii isolated from banana leaves.</title>
        <authorList>
            <person name="van Westerhoven A.C."/>
            <person name="Mehrabi R."/>
            <person name="Talebi R."/>
            <person name="Steentjes M.B.F."/>
            <person name="Corcolon B."/>
            <person name="Chong P.A."/>
            <person name="Kema G.H.J."/>
            <person name="Seidl M.F."/>
        </authorList>
    </citation>
    <scope>NUCLEOTIDE SEQUENCE [LARGE SCALE GENOMIC DNA]</scope>
    <source>
        <strain evidence="8 9">P124</strain>
    </source>
</reference>
<gene>
    <name evidence="8" type="ORF">PRZ48_004286</name>
</gene>
<feature type="domain" description="Major facilitator superfamily (MFS) profile" evidence="7">
    <location>
        <begin position="1"/>
        <end position="135"/>
    </location>
</feature>
<comment type="subcellular location">
    <subcellularLocation>
        <location evidence="1">Membrane</location>
        <topology evidence="1">Multi-pass membrane protein</topology>
    </subcellularLocation>
</comment>
<dbReference type="InterPro" id="IPR050930">
    <property type="entry name" value="MFS_Vesicular_Transporter"/>
</dbReference>
<evidence type="ECO:0000313" key="9">
    <source>
        <dbReference type="Proteomes" id="UP001305779"/>
    </source>
</evidence>
<dbReference type="InterPro" id="IPR011701">
    <property type="entry name" value="MFS"/>
</dbReference>
<keyword evidence="5 6" id="KW-0472">Membrane</keyword>
<keyword evidence="2" id="KW-0813">Transport</keyword>
<dbReference type="EMBL" id="JAXOVC010000003">
    <property type="protein sequence ID" value="KAK4503371.1"/>
    <property type="molecule type" value="Genomic_DNA"/>
</dbReference>
<dbReference type="InterPro" id="IPR020846">
    <property type="entry name" value="MFS_dom"/>
</dbReference>
<keyword evidence="4 6" id="KW-1133">Transmembrane helix</keyword>
<feature type="transmembrane region" description="Helical" evidence="6">
    <location>
        <begin position="65"/>
        <end position="88"/>
    </location>
</feature>
<dbReference type="Gene3D" id="1.20.1720.10">
    <property type="entry name" value="Multidrug resistance protein D"/>
    <property type="match status" value="1"/>
</dbReference>
<feature type="transmembrane region" description="Helical" evidence="6">
    <location>
        <begin position="94"/>
        <end position="114"/>
    </location>
</feature>
<name>A0ABR0EP37_ZASCE</name>